<evidence type="ECO:0000313" key="1">
    <source>
        <dbReference type="EMBL" id="LAA85179.1"/>
    </source>
</evidence>
<reference evidence="1" key="2">
    <citation type="submission" date="2017-11" db="EMBL/GenBank/DDBJ databases">
        <title>Coralsnake Venomics: Analyses of Venom Gland Transcriptomes and Proteomes of Six Brazilian Taxa.</title>
        <authorList>
            <person name="Aird S.D."/>
            <person name="Jorge da Silva N."/>
            <person name="Qiu L."/>
            <person name="Villar-Briones A."/>
            <person name="Aparecida-Saddi V."/>
            <person name="Campos-Telles M.P."/>
            <person name="Grau M."/>
            <person name="Mikheyev A.S."/>
        </authorList>
    </citation>
    <scope>NUCLEOTIDE SEQUENCE</scope>
    <source>
        <tissue evidence="1">Venom_gland</tissue>
    </source>
</reference>
<reference evidence="1" key="1">
    <citation type="submission" date="2017-07" db="EMBL/GenBank/DDBJ databases">
        <authorList>
            <person name="Mikheyev A."/>
            <person name="Grau M."/>
        </authorList>
    </citation>
    <scope>NUCLEOTIDE SEQUENCE</scope>
    <source>
        <tissue evidence="1">Venom_gland</tissue>
    </source>
</reference>
<protein>
    <submittedName>
        <fullName evidence="1">Uncharacterized protein</fullName>
    </submittedName>
</protein>
<proteinExistence type="predicted"/>
<accession>A0A2D4ILV6</accession>
<sequence length="128" mass="14201">MSLPRILVRGGQLAREYRGQLWLESLIGPRKETSPFLGICRIMTGNHPKSGPAGSCLQSRQRTSSFQGQLLRLGLGLELIRELGGISPIFLQISNFPPEQRGNFQATEIPQRSLLPSEDPPGGWVFFD</sequence>
<name>A0A2D4ILV6_MICLE</name>
<dbReference type="EMBL" id="IACK01107677">
    <property type="protein sequence ID" value="LAA85179.1"/>
    <property type="molecule type" value="Transcribed_RNA"/>
</dbReference>
<organism evidence="1">
    <name type="scientific">Micrurus lemniscatus lemniscatus</name>
    <dbReference type="NCBI Taxonomy" id="129467"/>
    <lineage>
        <taxon>Eukaryota</taxon>
        <taxon>Metazoa</taxon>
        <taxon>Chordata</taxon>
        <taxon>Craniata</taxon>
        <taxon>Vertebrata</taxon>
        <taxon>Euteleostomi</taxon>
        <taxon>Lepidosauria</taxon>
        <taxon>Squamata</taxon>
        <taxon>Bifurcata</taxon>
        <taxon>Unidentata</taxon>
        <taxon>Episquamata</taxon>
        <taxon>Toxicofera</taxon>
        <taxon>Serpentes</taxon>
        <taxon>Colubroidea</taxon>
        <taxon>Elapidae</taxon>
        <taxon>Elapinae</taxon>
        <taxon>Micrurus</taxon>
    </lineage>
</organism>
<dbReference type="AlphaFoldDB" id="A0A2D4ILV6"/>